<gene>
    <name evidence="1" type="ORF">ONZ43_g4726</name>
</gene>
<keyword evidence="2" id="KW-1185">Reference proteome</keyword>
<organism evidence="1 2">
    <name type="scientific">Nemania bipapillata</name>
    <dbReference type="NCBI Taxonomy" id="110536"/>
    <lineage>
        <taxon>Eukaryota</taxon>
        <taxon>Fungi</taxon>
        <taxon>Dikarya</taxon>
        <taxon>Ascomycota</taxon>
        <taxon>Pezizomycotina</taxon>
        <taxon>Sordariomycetes</taxon>
        <taxon>Xylariomycetidae</taxon>
        <taxon>Xylariales</taxon>
        <taxon>Xylariaceae</taxon>
        <taxon>Nemania</taxon>
    </lineage>
</organism>
<evidence type="ECO:0000313" key="1">
    <source>
        <dbReference type="EMBL" id="KAJ8115197.1"/>
    </source>
</evidence>
<name>A0ACC2IJB6_9PEZI</name>
<sequence>MSTIGTGPQMQSRLDAIIAKYQPDLKQFEEIYKDIHSHPELGEYEERTASIVSENLRTLGFEVTDNIGGHGVVGNFRNDDGTGRTLMLRADMDALPIREKTGVPYASNIMFKDSEGNERPVMHACGHDMHVTSLMAVASLLVKAAKAGQWSGTLTCVFQPNEENGAGAMAMVNGGLYDHAPKPDIILAQHVDHRRNGNIAIRAGPCESAADSFLVTVHGKGGHGSKPESCIDPVVMGCHMVVRLQSIVSRLVAPQDEVVLTCGSFHGGDAHNIIPDFVKFKINVRTYNEKVRAKVLRAIGDIIRAEAAAAGAPKEPTIERTHKYPLTSNDVKLTEQLRGLFISHFGESHVEEMEKLAGSEDFPNLAVLHNTPYVIWFWGATAVEIYDKAAEEGTLDNLPQIHSAEFCPSVRPTLEVGVRAMSLAALSYLTGELQSKSSS</sequence>
<protein>
    <submittedName>
        <fullName evidence="1">Uncharacterized protein</fullName>
    </submittedName>
</protein>
<evidence type="ECO:0000313" key="2">
    <source>
        <dbReference type="Proteomes" id="UP001153334"/>
    </source>
</evidence>
<dbReference type="Proteomes" id="UP001153334">
    <property type="component" value="Unassembled WGS sequence"/>
</dbReference>
<dbReference type="EMBL" id="JAPESX010001327">
    <property type="protein sequence ID" value="KAJ8115197.1"/>
    <property type="molecule type" value="Genomic_DNA"/>
</dbReference>
<proteinExistence type="predicted"/>
<accession>A0ACC2IJB6</accession>
<comment type="caution">
    <text evidence="1">The sequence shown here is derived from an EMBL/GenBank/DDBJ whole genome shotgun (WGS) entry which is preliminary data.</text>
</comment>
<reference evidence="1" key="1">
    <citation type="submission" date="2022-11" db="EMBL/GenBank/DDBJ databases">
        <title>Genome Sequence of Nemania bipapillata.</title>
        <authorList>
            <person name="Buettner E."/>
        </authorList>
    </citation>
    <scope>NUCLEOTIDE SEQUENCE</scope>
    <source>
        <strain evidence="1">CP14</strain>
    </source>
</reference>